<dbReference type="InterPro" id="IPR036397">
    <property type="entry name" value="RNaseH_sf"/>
</dbReference>
<dbReference type="GO" id="GO:0017148">
    <property type="term" value="P:negative regulation of translation"/>
    <property type="evidence" value="ECO:0007669"/>
    <property type="project" value="InterPro"/>
</dbReference>
<comment type="caution">
    <text evidence="1">The sequence shown here is derived from an EMBL/GenBank/DDBJ whole genome shotgun (WGS) entry which is preliminary data.</text>
</comment>
<dbReference type="Gene3D" id="3.30.420.10">
    <property type="entry name" value="Ribonuclease H-like superfamily/Ribonuclease H"/>
    <property type="match status" value="1"/>
</dbReference>
<dbReference type="OrthoDB" id="10252740at2759"/>
<reference evidence="1" key="1">
    <citation type="submission" date="2020-05" db="EMBL/GenBank/DDBJ databases">
        <title>WGS assembly of Panicum virgatum.</title>
        <authorList>
            <person name="Lovell J.T."/>
            <person name="Jenkins J."/>
            <person name="Shu S."/>
            <person name="Juenger T.E."/>
            <person name="Schmutz J."/>
        </authorList>
    </citation>
    <scope>NUCLEOTIDE SEQUENCE</scope>
    <source>
        <strain evidence="1">AP13</strain>
    </source>
</reference>
<dbReference type="GO" id="GO:0030598">
    <property type="term" value="F:rRNA N-glycosylase activity"/>
    <property type="evidence" value="ECO:0007669"/>
    <property type="project" value="InterPro"/>
</dbReference>
<evidence type="ECO:0000313" key="2">
    <source>
        <dbReference type="Proteomes" id="UP000823388"/>
    </source>
</evidence>
<accession>A0A8T0TIV1</accession>
<dbReference type="SUPFAM" id="SSF56371">
    <property type="entry name" value="Ribosome inactivating proteins (RIP)"/>
    <property type="match status" value="1"/>
</dbReference>
<gene>
    <name evidence="1" type="ORF">PVAP13_4KG212230</name>
</gene>
<dbReference type="InterPro" id="IPR001574">
    <property type="entry name" value="Ribosome_inactivat_prot"/>
</dbReference>
<name>A0A8T0TIV1_PANVG</name>
<dbReference type="Pfam" id="PF00161">
    <property type="entry name" value="RIP"/>
    <property type="match status" value="1"/>
</dbReference>
<dbReference type="Proteomes" id="UP000823388">
    <property type="component" value="Chromosome 4K"/>
</dbReference>
<keyword evidence="2" id="KW-1185">Reference proteome</keyword>
<evidence type="ECO:0000313" key="1">
    <source>
        <dbReference type="EMBL" id="KAG2611822.1"/>
    </source>
</evidence>
<dbReference type="InterPro" id="IPR036041">
    <property type="entry name" value="Ribosome-inact_prot_sf"/>
</dbReference>
<dbReference type="PANTHER" id="PTHR22891">
    <property type="entry name" value="EUKARYOTIC TRANSLATION INITIATION FACTOR 2C"/>
    <property type="match status" value="1"/>
</dbReference>
<dbReference type="AlphaFoldDB" id="A0A8T0TIV1"/>
<protein>
    <recommendedName>
        <fullName evidence="3">Piwi domain-containing protein</fullName>
    </recommendedName>
</protein>
<sequence>MKYLPIEVCKIVPRQLYQKKLEASQVASDLSDWKLPIFIECSDKVEDDLHLRYGEAQNEGGGRHSAFDDVQKSLPIVSNKPPVIFGADVTHLKPVDDSAPSIASVGGSEDWHEVSKYSGILPQIYRKTLTDGLENIFKEKCNQEMNRLNLTTGFEGNEFGQSNSVFETDCEPIRNTVRMKLDGNKENDWTSYCQTMAQVKAWFMSNGTAVDVSELVGEEKYIHVVPDNGTFHLTLTHRGESVDLIIDAREAWFKGEASPDLICEFNSCDRYISHEFGQMLKDCDGSYSSVAPDHRIELIPVGNQALLEAFRILKAGPGADIKGELVSSFEEACGVIIVHFLEPLKYHEIFDFVCEALRDDKPSYLPKYLVKALKIWGKLGETAGKYFFRSLTGSQVDKFDISWRGAETLKSFEDVVNNVFIMPQVFLDHVFFKKVQFKDTTFRLVDPGLGDPDSFPMVNLYRRIVNKSNLNKRERQFLLDHEFYFGNRTGGPPVQACSGCP</sequence>
<dbReference type="GO" id="GO:0003676">
    <property type="term" value="F:nucleic acid binding"/>
    <property type="evidence" value="ECO:0007669"/>
    <property type="project" value="InterPro"/>
</dbReference>
<dbReference type="EMBL" id="CM029043">
    <property type="protein sequence ID" value="KAG2611822.1"/>
    <property type="molecule type" value="Genomic_DNA"/>
</dbReference>
<organism evidence="1 2">
    <name type="scientific">Panicum virgatum</name>
    <name type="common">Blackwell switchgrass</name>
    <dbReference type="NCBI Taxonomy" id="38727"/>
    <lineage>
        <taxon>Eukaryota</taxon>
        <taxon>Viridiplantae</taxon>
        <taxon>Streptophyta</taxon>
        <taxon>Embryophyta</taxon>
        <taxon>Tracheophyta</taxon>
        <taxon>Spermatophyta</taxon>
        <taxon>Magnoliopsida</taxon>
        <taxon>Liliopsida</taxon>
        <taxon>Poales</taxon>
        <taxon>Poaceae</taxon>
        <taxon>PACMAD clade</taxon>
        <taxon>Panicoideae</taxon>
        <taxon>Panicodae</taxon>
        <taxon>Paniceae</taxon>
        <taxon>Panicinae</taxon>
        <taxon>Panicum</taxon>
        <taxon>Panicum sect. Hiantes</taxon>
    </lineage>
</organism>
<proteinExistence type="predicted"/>
<evidence type="ECO:0008006" key="3">
    <source>
        <dbReference type="Google" id="ProtNLM"/>
    </source>
</evidence>